<dbReference type="FunFam" id="2.70.130.10:FF:000003">
    <property type="entry name" value="Endoplasmic reticulum lectin 1"/>
    <property type="match status" value="1"/>
</dbReference>
<evidence type="ECO:0000256" key="3">
    <source>
        <dbReference type="ARBA" id="ARBA00022737"/>
    </source>
</evidence>
<evidence type="ECO:0000313" key="11">
    <source>
        <dbReference type="Proteomes" id="UP001516400"/>
    </source>
</evidence>
<comment type="subcellular location">
    <subcellularLocation>
        <location evidence="1">Endoplasmic reticulum lumen</location>
    </subcellularLocation>
</comment>
<dbReference type="GO" id="GO:0005788">
    <property type="term" value="C:endoplasmic reticulum lumen"/>
    <property type="evidence" value="ECO:0007669"/>
    <property type="project" value="UniProtKB-SubCell"/>
</dbReference>
<feature type="domain" description="MRH" evidence="9">
    <location>
        <begin position="98"/>
        <end position="233"/>
    </location>
</feature>
<evidence type="ECO:0000256" key="5">
    <source>
        <dbReference type="ARBA" id="ARBA00023157"/>
    </source>
</evidence>
<keyword evidence="3" id="KW-0677">Repeat</keyword>
<evidence type="ECO:0000259" key="9">
    <source>
        <dbReference type="PROSITE" id="PS51914"/>
    </source>
</evidence>
<gene>
    <name evidence="10" type="ORF">HHI36_012156</name>
</gene>
<reference evidence="10 11" key="1">
    <citation type="journal article" date="2021" name="BMC Biol.">
        <title>Horizontally acquired antibacterial genes associated with adaptive radiation of ladybird beetles.</title>
        <authorList>
            <person name="Li H.S."/>
            <person name="Tang X.F."/>
            <person name="Huang Y.H."/>
            <person name="Xu Z.Y."/>
            <person name="Chen M.L."/>
            <person name="Du X.Y."/>
            <person name="Qiu B.Y."/>
            <person name="Chen P.T."/>
            <person name="Zhang W."/>
            <person name="Slipinski A."/>
            <person name="Escalona H.E."/>
            <person name="Waterhouse R.M."/>
            <person name="Zwick A."/>
            <person name="Pang H."/>
        </authorList>
    </citation>
    <scope>NUCLEOTIDE SEQUENCE [LARGE SCALE GENOMIC DNA]</scope>
    <source>
        <strain evidence="10">SYSU2018</strain>
    </source>
</reference>
<dbReference type="InterPro" id="IPR009011">
    <property type="entry name" value="Man6P_isomerase_rcpt-bd_dom_sf"/>
</dbReference>
<evidence type="ECO:0000256" key="4">
    <source>
        <dbReference type="ARBA" id="ARBA00022824"/>
    </source>
</evidence>
<keyword evidence="4" id="KW-0256">Endoplasmic reticulum</keyword>
<dbReference type="Proteomes" id="UP001516400">
    <property type="component" value="Unassembled WGS sequence"/>
</dbReference>
<accession>A0ABD2NDF9</accession>
<feature type="domain" description="MRH" evidence="9">
    <location>
        <begin position="315"/>
        <end position="439"/>
    </location>
</feature>
<protein>
    <recommendedName>
        <fullName evidence="7">Endoplasmic reticulum lectin 1</fullName>
    </recommendedName>
    <alternativeName>
        <fullName evidence="8">ER lectin</fullName>
    </alternativeName>
</protein>
<dbReference type="EMBL" id="JABFTP020000103">
    <property type="protein sequence ID" value="KAL3276793.1"/>
    <property type="molecule type" value="Genomic_DNA"/>
</dbReference>
<dbReference type="FunFam" id="2.70.130.10:FF:000001">
    <property type="entry name" value="Endoplasmic reticulum lectin 1"/>
    <property type="match status" value="1"/>
</dbReference>
<proteinExistence type="predicted"/>
<dbReference type="Gene3D" id="2.70.130.10">
    <property type="entry name" value="Mannose-6-phosphate receptor binding domain"/>
    <property type="match status" value="2"/>
</dbReference>
<dbReference type="InterPro" id="IPR044865">
    <property type="entry name" value="MRH_dom"/>
</dbReference>
<keyword evidence="2" id="KW-0732">Signal</keyword>
<evidence type="ECO:0000256" key="7">
    <source>
        <dbReference type="ARBA" id="ARBA00041108"/>
    </source>
</evidence>
<dbReference type="PROSITE" id="PS51914">
    <property type="entry name" value="MRH"/>
    <property type="match status" value="2"/>
</dbReference>
<evidence type="ECO:0000256" key="6">
    <source>
        <dbReference type="ARBA" id="ARBA00037585"/>
    </source>
</evidence>
<dbReference type="Pfam" id="PF07915">
    <property type="entry name" value="PRKCSH"/>
    <property type="match status" value="2"/>
</dbReference>
<evidence type="ECO:0000256" key="1">
    <source>
        <dbReference type="ARBA" id="ARBA00004319"/>
    </source>
</evidence>
<dbReference type="PANTHER" id="PTHR15414">
    <property type="entry name" value="OS-9-RELATED"/>
    <property type="match status" value="1"/>
</dbReference>
<dbReference type="AlphaFoldDB" id="A0ABD2NDF9"/>
<dbReference type="SUPFAM" id="SSF50911">
    <property type="entry name" value="Mannose 6-phosphate receptor domain"/>
    <property type="match status" value="2"/>
</dbReference>
<comment type="function">
    <text evidence="6">Probable lectin that binds selectively to improperly folded lumenal proteins. May function in endoplasmic reticulum quality control and endoplasmic reticulum-associated degradation (ERAD) of both non-glycosylated proteins and glycoproteins.</text>
</comment>
<evidence type="ECO:0000256" key="8">
    <source>
        <dbReference type="ARBA" id="ARBA00041661"/>
    </source>
</evidence>
<organism evidence="10 11">
    <name type="scientific">Cryptolaemus montrouzieri</name>
    <dbReference type="NCBI Taxonomy" id="559131"/>
    <lineage>
        <taxon>Eukaryota</taxon>
        <taxon>Metazoa</taxon>
        <taxon>Ecdysozoa</taxon>
        <taxon>Arthropoda</taxon>
        <taxon>Hexapoda</taxon>
        <taxon>Insecta</taxon>
        <taxon>Pterygota</taxon>
        <taxon>Neoptera</taxon>
        <taxon>Endopterygota</taxon>
        <taxon>Coleoptera</taxon>
        <taxon>Polyphaga</taxon>
        <taxon>Cucujiformia</taxon>
        <taxon>Coccinelloidea</taxon>
        <taxon>Coccinellidae</taxon>
        <taxon>Scymninae</taxon>
        <taxon>Scymnini</taxon>
        <taxon>Cryptolaemus</taxon>
    </lineage>
</organism>
<dbReference type="InterPro" id="IPR045149">
    <property type="entry name" value="OS-9-like"/>
</dbReference>
<dbReference type="InterPro" id="IPR012913">
    <property type="entry name" value="OS9-like_dom"/>
</dbReference>
<sequence length="464" mass="53912">MLRLSFLFYFVYFNIEHSISQHAIKGFDDTILFDINWIGNKLEGLDVENTESMIVTSSHQEKYKCYLPKIHEKEGKEALEKYEGPSALEILAPLFSQSFCSYRLESYWTYEVCHGKYIRQYHEDREGKKTKLQEYILGKWDENEYKRLIDGYQENDIEKIHQIPMKKIENVNLPYLEIRMGNGTLCDLNNNKPRETRALYVCYAHGKHDVYSLKETSTCQYEIIILSPLLCAHPKYKPKDSGEHPINCTPLEGNADKPYNLAKLKIDSKKLRQQSEFDSIRIEFTPIDLTDREVTKVQENLITDTSPVENFLAGKNCLSGGTGWWRYEFCYGKSIEQYHIEKDGSKTSINLGHFIKEKHIDWLNEHPQKRPKPSSQRKHLSHLYSEGDQCDKTGKPRQTEVKLKCLENASNLNAVSLYLLEPKYCEYILGVESPLICRILSRADENGLVPFNPLNNEVPDVIGE</sequence>
<name>A0ABD2NDF9_9CUCU</name>
<evidence type="ECO:0000256" key="2">
    <source>
        <dbReference type="ARBA" id="ARBA00022729"/>
    </source>
</evidence>
<dbReference type="PANTHER" id="PTHR15414:SF0">
    <property type="entry name" value="ENDOPLASMIC RETICULUM LECTIN 1"/>
    <property type="match status" value="1"/>
</dbReference>
<keyword evidence="11" id="KW-1185">Reference proteome</keyword>
<evidence type="ECO:0000313" key="10">
    <source>
        <dbReference type="EMBL" id="KAL3276793.1"/>
    </source>
</evidence>
<comment type="caution">
    <text evidence="10">The sequence shown here is derived from an EMBL/GenBank/DDBJ whole genome shotgun (WGS) entry which is preliminary data.</text>
</comment>
<keyword evidence="5" id="KW-1015">Disulfide bond</keyword>